<accession>A0A9J6B9I9</accession>
<protein>
    <submittedName>
        <fullName evidence="1">Uncharacterized protein</fullName>
    </submittedName>
</protein>
<reference evidence="1" key="1">
    <citation type="submission" date="2021-03" db="EMBL/GenBank/DDBJ databases">
        <title>Chromosome level genome of the anhydrobiotic midge Polypedilum vanderplanki.</title>
        <authorList>
            <person name="Yoshida Y."/>
            <person name="Kikawada T."/>
            <person name="Gusev O."/>
        </authorList>
    </citation>
    <scope>NUCLEOTIDE SEQUENCE</scope>
    <source>
        <strain evidence="1">NIAS01</strain>
        <tissue evidence="1">Whole body or cell culture</tissue>
    </source>
</reference>
<sequence length="108" mass="11893">MQGCIKISGVFSCDLRFTRADTPRSLSPSREPLLGHTVLVGEMLVFSMLHGGPVGFRRGARWGGALRRSEVMFGGVPMHAYLKAELIDVINFPHGICDSEFGMWLKQG</sequence>
<evidence type="ECO:0000313" key="2">
    <source>
        <dbReference type="Proteomes" id="UP001107558"/>
    </source>
</evidence>
<dbReference type="AlphaFoldDB" id="A0A9J6B9I9"/>
<name>A0A9J6B9I9_POLVA</name>
<organism evidence="1 2">
    <name type="scientific">Polypedilum vanderplanki</name>
    <name type="common">Sleeping chironomid midge</name>
    <dbReference type="NCBI Taxonomy" id="319348"/>
    <lineage>
        <taxon>Eukaryota</taxon>
        <taxon>Metazoa</taxon>
        <taxon>Ecdysozoa</taxon>
        <taxon>Arthropoda</taxon>
        <taxon>Hexapoda</taxon>
        <taxon>Insecta</taxon>
        <taxon>Pterygota</taxon>
        <taxon>Neoptera</taxon>
        <taxon>Endopterygota</taxon>
        <taxon>Diptera</taxon>
        <taxon>Nematocera</taxon>
        <taxon>Chironomoidea</taxon>
        <taxon>Chironomidae</taxon>
        <taxon>Chironominae</taxon>
        <taxon>Polypedilum</taxon>
        <taxon>Polypedilum</taxon>
    </lineage>
</organism>
<evidence type="ECO:0000313" key="1">
    <source>
        <dbReference type="EMBL" id="KAG5666179.1"/>
    </source>
</evidence>
<gene>
    <name evidence="1" type="ORF">PVAND_017682</name>
</gene>
<dbReference type="EMBL" id="JADBJN010000037">
    <property type="protein sequence ID" value="KAG5666179.1"/>
    <property type="molecule type" value="Genomic_DNA"/>
</dbReference>
<dbReference type="Proteomes" id="UP001107558">
    <property type="component" value="Unassembled WGS sequence"/>
</dbReference>
<comment type="caution">
    <text evidence="1">The sequence shown here is derived from an EMBL/GenBank/DDBJ whole genome shotgun (WGS) entry which is preliminary data.</text>
</comment>
<proteinExistence type="predicted"/>
<keyword evidence="2" id="KW-1185">Reference proteome</keyword>